<sequence length="74" mass="8136">MECIFILLILGSRRGNCSQGGREDCQERISYMCIHDFLQVCPLDLGGIPPVISSLMGWTSTSTHSGDRSKTEGM</sequence>
<keyword evidence="1" id="KW-0732">Signal</keyword>
<dbReference type="AlphaFoldDB" id="A0A8R7U621"/>
<reference evidence="3" key="1">
    <citation type="journal article" date="2013" name="Nature">
        <title>Draft genome of the wheat A-genome progenitor Triticum urartu.</title>
        <authorList>
            <person name="Ling H.Q."/>
            <person name="Zhao S."/>
            <person name="Liu D."/>
            <person name="Wang J."/>
            <person name="Sun H."/>
            <person name="Zhang C."/>
            <person name="Fan H."/>
            <person name="Li D."/>
            <person name="Dong L."/>
            <person name="Tao Y."/>
            <person name="Gao C."/>
            <person name="Wu H."/>
            <person name="Li Y."/>
            <person name="Cui Y."/>
            <person name="Guo X."/>
            <person name="Zheng S."/>
            <person name="Wang B."/>
            <person name="Yu K."/>
            <person name="Liang Q."/>
            <person name="Yang W."/>
            <person name="Lou X."/>
            <person name="Chen J."/>
            <person name="Feng M."/>
            <person name="Jian J."/>
            <person name="Zhang X."/>
            <person name="Luo G."/>
            <person name="Jiang Y."/>
            <person name="Liu J."/>
            <person name="Wang Z."/>
            <person name="Sha Y."/>
            <person name="Zhang B."/>
            <person name="Wu H."/>
            <person name="Tang D."/>
            <person name="Shen Q."/>
            <person name="Xue P."/>
            <person name="Zou S."/>
            <person name="Wang X."/>
            <person name="Liu X."/>
            <person name="Wang F."/>
            <person name="Yang Y."/>
            <person name="An X."/>
            <person name="Dong Z."/>
            <person name="Zhang K."/>
            <person name="Zhang X."/>
            <person name="Luo M.C."/>
            <person name="Dvorak J."/>
            <person name="Tong Y."/>
            <person name="Wang J."/>
            <person name="Yang H."/>
            <person name="Li Z."/>
            <person name="Wang D."/>
            <person name="Zhang A."/>
            <person name="Wang J."/>
        </authorList>
    </citation>
    <scope>NUCLEOTIDE SEQUENCE</scope>
    <source>
        <strain evidence="3">cv. G1812</strain>
    </source>
</reference>
<proteinExistence type="predicted"/>
<feature type="chain" id="PRO_5035819025" description="Secreted protein" evidence="1">
    <location>
        <begin position="18"/>
        <end position="74"/>
    </location>
</feature>
<feature type="signal peptide" evidence="1">
    <location>
        <begin position="1"/>
        <end position="17"/>
    </location>
</feature>
<protein>
    <recommendedName>
        <fullName evidence="4">Secreted protein</fullName>
    </recommendedName>
</protein>
<keyword evidence="3" id="KW-1185">Reference proteome</keyword>
<organism evidence="2 3">
    <name type="scientific">Triticum urartu</name>
    <name type="common">Red wild einkorn</name>
    <name type="synonym">Crithodium urartu</name>
    <dbReference type="NCBI Taxonomy" id="4572"/>
    <lineage>
        <taxon>Eukaryota</taxon>
        <taxon>Viridiplantae</taxon>
        <taxon>Streptophyta</taxon>
        <taxon>Embryophyta</taxon>
        <taxon>Tracheophyta</taxon>
        <taxon>Spermatophyta</taxon>
        <taxon>Magnoliopsida</taxon>
        <taxon>Liliopsida</taxon>
        <taxon>Poales</taxon>
        <taxon>Poaceae</taxon>
        <taxon>BOP clade</taxon>
        <taxon>Pooideae</taxon>
        <taxon>Triticodae</taxon>
        <taxon>Triticeae</taxon>
        <taxon>Triticinae</taxon>
        <taxon>Triticum</taxon>
    </lineage>
</organism>
<name>A0A8R7U621_TRIUA</name>
<reference evidence="2" key="3">
    <citation type="submission" date="2022-06" db="UniProtKB">
        <authorList>
            <consortium name="EnsemblPlants"/>
        </authorList>
    </citation>
    <scope>IDENTIFICATION</scope>
</reference>
<dbReference type="Gramene" id="TuG1812G0400001792.01.T03">
    <property type="protein sequence ID" value="TuG1812G0400001792.01.T03"/>
    <property type="gene ID" value="TuG1812G0400001792.01"/>
</dbReference>
<evidence type="ECO:0008006" key="4">
    <source>
        <dbReference type="Google" id="ProtNLM"/>
    </source>
</evidence>
<evidence type="ECO:0000313" key="3">
    <source>
        <dbReference type="Proteomes" id="UP000015106"/>
    </source>
</evidence>
<evidence type="ECO:0000313" key="2">
    <source>
        <dbReference type="EnsemblPlants" id="TuG1812G0400001792.01.T03"/>
    </source>
</evidence>
<evidence type="ECO:0000256" key="1">
    <source>
        <dbReference type="SAM" id="SignalP"/>
    </source>
</evidence>
<dbReference type="Proteomes" id="UP000015106">
    <property type="component" value="Chromosome 4"/>
</dbReference>
<dbReference type="EnsemblPlants" id="TuG1812G0400001792.01.T03">
    <property type="protein sequence ID" value="TuG1812G0400001792.01.T03"/>
    <property type="gene ID" value="TuG1812G0400001792.01"/>
</dbReference>
<accession>A0A8R7U621</accession>
<reference evidence="2" key="2">
    <citation type="submission" date="2018-03" db="EMBL/GenBank/DDBJ databases">
        <title>The Triticum urartu genome reveals the dynamic nature of wheat genome evolution.</title>
        <authorList>
            <person name="Ling H."/>
            <person name="Ma B."/>
            <person name="Shi X."/>
            <person name="Liu H."/>
            <person name="Dong L."/>
            <person name="Sun H."/>
            <person name="Cao Y."/>
            <person name="Gao Q."/>
            <person name="Zheng S."/>
            <person name="Li Y."/>
            <person name="Yu Y."/>
            <person name="Du H."/>
            <person name="Qi M."/>
            <person name="Li Y."/>
            <person name="Yu H."/>
            <person name="Cui Y."/>
            <person name="Wang N."/>
            <person name="Chen C."/>
            <person name="Wu H."/>
            <person name="Zhao Y."/>
            <person name="Zhang J."/>
            <person name="Li Y."/>
            <person name="Zhou W."/>
            <person name="Zhang B."/>
            <person name="Hu W."/>
            <person name="Eijk M."/>
            <person name="Tang J."/>
            <person name="Witsenboer H."/>
            <person name="Zhao S."/>
            <person name="Li Z."/>
            <person name="Zhang A."/>
            <person name="Wang D."/>
            <person name="Liang C."/>
        </authorList>
    </citation>
    <scope>NUCLEOTIDE SEQUENCE [LARGE SCALE GENOMIC DNA]</scope>
    <source>
        <strain evidence="2">cv. G1812</strain>
    </source>
</reference>